<protein>
    <submittedName>
        <fullName evidence="1">Uncharacterized protein</fullName>
    </submittedName>
</protein>
<keyword evidence="2" id="KW-1185">Reference proteome</keyword>
<name>A0A4C1UE75_EUMVA</name>
<proteinExistence type="predicted"/>
<comment type="caution">
    <text evidence="1">The sequence shown here is derived from an EMBL/GenBank/DDBJ whole genome shotgun (WGS) entry which is preliminary data.</text>
</comment>
<organism evidence="1 2">
    <name type="scientific">Eumeta variegata</name>
    <name type="common">Bagworm moth</name>
    <name type="synonym">Eumeta japonica</name>
    <dbReference type="NCBI Taxonomy" id="151549"/>
    <lineage>
        <taxon>Eukaryota</taxon>
        <taxon>Metazoa</taxon>
        <taxon>Ecdysozoa</taxon>
        <taxon>Arthropoda</taxon>
        <taxon>Hexapoda</taxon>
        <taxon>Insecta</taxon>
        <taxon>Pterygota</taxon>
        <taxon>Neoptera</taxon>
        <taxon>Endopterygota</taxon>
        <taxon>Lepidoptera</taxon>
        <taxon>Glossata</taxon>
        <taxon>Ditrysia</taxon>
        <taxon>Tineoidea</taxon>
        <taxon>Psychidae</taxon>
        <taxon>Oiketicinae</taxon>
        <taxon>Eumeta</taxon>
    </lineage>
</organism>
<dbReference type="AlphaFoldDB" id="A0A4C1UE75"/>
<dbReference type="Proteomes" id="UP000299102">
    <property type="component" value="Unassembled WGS sequence"/>
</dbReference>
<evidence type="ECO:0000313" key="1">
    <source>
        <dbReference type="EMBL" id="GBP24234.1"/>
    </source>
</evidence>
<reference evidence="1 2" key="1">
    <citation type="journal article" date="2019" name="Commun. Biol.">
        <title>The bagworm genome reveals a unique fibroin gene that provides high tensile strength.</title>
        <authorList>
            <person name="Kono N."/>
            <person name="Nakamura H."/>
            <person name="Ohtoshi R."/>
            <person name="Tomita M."/>
            <person name="Numata K."/>
            <person name="Arakawa K."/>
        </authorList>
    </citation>
    <scope>NUCLEOTIDE SEQUENCE [LARGE SCALE GENOMIC DNA]</scope>
</reference>
<dbReference type="EMBL" id="BGZK01000159">
    <property type="protein sequence ID" value="GBP24234.1"/>
    <property type="molecule type" value="Genomic_DNA"/>
</dbReference>
<evidence type="ECO:0000313" key="2">
    <source>
        <dbReference type="Proteomes" id="UP000299102"/>
    </source>
</evidence>
<gene>
    <name evidence="1" type="ORF">EVAR_80087_1</name>
</gene>
<sequence length="85" mass="9350">MHTHTHTHISIHVYAYTHPTPSDPKLSIEQLLHAVSLAPTRSGSPSAIVRGVDFNTDGGYQKDIIVAIVRHSACNFEQNCKETSI</sequence>
<accession>A0A4C1UE75</accession>